<proteinExistence type="predicted"/>
<accession>U4TLQ9</accession>
<dbReference type="OrthoDB" id="9978670at2"/>
<dbReference type="RefSeq" id="WP_022530415.1">
    <property type="nucleotide sequence ID" value="NZ_KI271600.1"/>
</dbReference>
<dbReference type="HOGENOM" id="CLU_2807127_0_0_9"/>
<evidence type="ECO:0000313" key="2">
    <source>
        <dbReference type="Proteomes" id="UP000030647"/>
    </source>
</evidence>
<dbReference type="Proteomes" id="UP000030647">
    <property type="component" value="Unassembled WGS sequence"/>
</dbReference>
<dbReference type="AlphaFoldDB" id="U4TLQ9"/>
<protein>
    <submittedName>
        <fullName evidence="1">Uncharacterized protein</fullName>
    </submittedName>
</protein>
<sequence>MSYQLPDEATMKKWLANMSDEGNAEFERDLRHDLAVAARFAEKQAQAVPPALLQYHDNDDSHQSAEG</sequence>
<reference evidence="2" key="1">
    <citation type="journal article" date="2013" name="Genome Announc.">
        <title>Whole-Genome Sequencing of Lactobacillus shenzhenensis Strain LY-73T.</title>
        <authorList>
            <person name="Lin Z."/>
            <person name="Liu Z."/>
            <person name="Yang R."/>
            <person name="Zou Y."/>
            <person name="Wan D."/>
            <person name="Chen J."/>
            <person name="Guo M."/>
            <person name="Zhao J."/>
            <person name="Fang C."/>
            <person name="Yang R."/>
            <person name="Liu F."/>
        </authorList>
    </citation>
    <scope>NUCLEOTIDE SEQUENCE [LARGE SCALE GENOMIC DNA]</scope>
    <source>
        <strain evidence="2">LY-73</strain>
    </source>
</reference>
<organism evidence="1 2">
    <name type="scientific">Schleiferilactobacillus shenzhenensis LY-73</name>
    <dbReference type="NCBI Taxonomy" id="1231336"/>
    <lineage>
        <taxon>Bacteria</taxon>
        <taxon>Bacillati</taxon>
        <taxon>Bacillota</taxon>
        <taxon>Bacilli</taxon>
        <taxon>Lactobacillales</taxon>
        <taxon>Lactobacillaceae</taxon>
        <taxon>Schleiferilactobacillus</taxon>
    </lineage>
</organism>
<dbReference type="EMBL" id="KI271600">
    <property type="protein sequence ID" value="ERL64315.1"/>
    <property type="molecule type" value="Genomic_DNA"/>
</dbReference>
<gene>
    <name evidence="1" type="ORF">L248_1083</name>
</gene>
<name>U4TLQ9_9LACO</name>
<keyword evidence="2" id="KW-1185">Reference proteome</keyword>
<evidence type="ECO:0000313" key="1">
    <source>
        <dbReference type="EMBL" id="ERL64315.1"/>
    </source>
</evidence>